<gene>
    <name evidence="2" type="ORF">N476_13460</name>
</gene>
<dbReference type="SUPFAM" id="SSF53756">
    <property type="entry name" value="UDP-Glycosyltransferase/glycogen phosphorylase"/>
    <property type="match status" value="1"/>
</dbReference>
<protein>
    <recommendedName>
        <fullName evidence="1">Glycosyl transferase family 1 domain-containing protein</fullName>
    </recommendedName>
</protein>
<dbReference type="Gene3D" id="3.40.50.2000">
    <property type="entry name" value="Glycogen Phosphorylase B"/>
    <property type="match status" value="2"/>
</dbReference>
<dbReference type="PATRIC" id="fig|1365251.3.peg.1899"/>
<dbReference type="RefSeq" id="WP_063361442.1">
    <property type="nucleotide sequence ID" value="NZ_AUXZ01000068.1"/>
</dbReference>
<organism evidence="2 3">
    <name type="scientific">Pseudoalteromonas luteoviolacea H33</name>
    <dbReference type="NCBI Taxonomy" id="1365251"/>
    <lineage>
        <taxon>Bacteria</taxon>
        <taxon>Pseudomonadati</taxon>
        <taxon>Pseudomonadota</taxon>
        <taxon>Gammaproteobacteria</taxon>
        <taxon>Alteromonadales</taxon>
        <taxon>Pseudoalteromonadaceae</taxon>
        <taxon>Pseudoalteromonas</taxon>
    </lineage>
</organism>
<proteinExistence type="predicted"/>
<dbReference type="InterPro" id="IPR001296">
    <property type="entry name" value="Glyco_trans_1"/>
</dbReference>
<dbReference type="GO" id="GO:0016757">
    <property type="term" value="F:glycosyltransferase activity"/>
    <property type="evidence" value="ECO:0007669"/>
    <property type="project" value="InterPro"/>
</dbReference>
<evidence type="ECO:0000313" key="2">
    <source>
        <dbReference type="EMBL" id="KZN51390.1"/>
    </source>
</evidence>
<comment type="caution">
    <text evidence="2">The sequence shown here is derived from an EMBL/GenBank/DDBJ whole genome shotgun (WGS) entry which is preliminary data.</text>
</comment>
<name>A0A167EZ79_9GAMM</name>
<dbReference type="OrthoDB" id="9771846at2"/>
<reference evidence="2 3" key="1">
    <citation type="submission" date="2013-07" db="EMBL/GenBank/DDBJ databases">
        <title>Comparative Genomic and Metabolomic Analysis of Twelve Strains of Pseudoalteromonas luteoviolacea.</title>
        <authorList>
            <person name="Vynne N.G."/>
            <person name="Mansson M."/>
            <person name="Gram L."/>
        </authorList>
    </citation>
    <scope>NUCLEOTIDE SEQUENCE [LARGE SCALE GENOMIC DNA]</scope>
    <source>
        <strain evidence="2 3">H33</strain>
    </source>
</reference>
<feature type="domain" description="Glycosyl transferase family 1" evidence="1">
    <location>
        <begin position="186"/>
        <end position="279"/>
    </location>
</feature>
<dbReference type="AlphaFoldDB" id="A0A167EZ79"/>
<evidence type="ECO:0000313" key="3">
    <source>
        <dbReference type="Proteomes" id="UP000076503"/>
    </source>
</evidence>
<dbReference type="Pfam" id="PF00534">
    <property type="entry name" value="Glycos_transf_1"/>
    <property type="match status" value="1"/>
</dbReference>
<evidence type="ECO:0000259" key="1">
    <source>
        <dbReference type="Pfam" id="PF00534"/>
    </source>
</evidence>
<accession>A0A167EZ79</accession>
<dbReference type="Proteomes" id="UP000076503">
    <property type="component" value="Unassembled WGS sequence"/>
</dbReference>
<dbReference type="EMBL" id="AUXZ01000068">
    <property type="protein sequence ID" value="KZN51390.1"/>
    <property type="molecule type" value="Genomic_DNA"/>
</dbReference>
<sequence length="370" mass="42009">MKKLTLFSLTYECRGHAKEYANNFIKYSALNDYDITLLHPNNEPLSSDIGPLDLKPSQRFGAHRRILRRFFITLKYSLLNIKKFRLSNAVYFLDYEYFSLLLSLLITKGDKYVLIHSASIDKSGFYRLYKKIFFFFIKRVNVKCYFVTGQSAKTQLLKFLPDARVEVVQFPSKLDLAPIPKLNAKEALFSRDKKVFSLIGMIRPDKNYEFAIKCFADSNASNNNDNVLYIAGSPSGVSEEQLLGWLKKYKVENYKLDLRYLTEEDLNLAFSASDVLLVPYGDTGSSQSGPLSMCREYGLPAIVKGGSEIGNYVMANNVGVCCFDESTFIDSINIMIDAVPADIISSLAVAKKLYSWESAIKKYLEVFNGK</sequence>